<gene>
    <name evidence="11" type="ORF">B7463_g10654</name>
</gene>
<dbReference type="GO" id="GO:0005634">
    <property type="term" value="C:nucleus"/>
    <property type="evidence" value="ECO:0007669"/>
    <property type="project" value="TreeGrafter"/>
</dbReference>
<evidence type="ECO:0000256" key="6">
    <source>
        <dbReference type="ARBA" id="ARBA00022842"/>
    </source>
</evidence>
<evidence type="ECO:0000313" key="12">
    <source>
        <dbReference type="Proteomes" id="UP000258309"/>
    </source>
</evidence>
<dbReference type="AlphaFoldDB" id="A0A3E2GX11"/>
<keyword evidence="6" id="KW-0460">Magnesium</keyword>
<dbReference type="GO" id="GO:0030976">
    <property type="term" value="F:thiamine pyrophosphate binding"/>
    <property type="evidence" value="ECO:0007669"/>
    <property type="project" value="InterPro"/>
</dbReference>
<accession>A0A3E2GX11</accession>
<keyword evidence="5" id="KW-0210">Decarboxylase</keyword>
<dbReference type="OrthoDB" id="308383at2759"/>
<protein>
    <recommendedName>
        <fullName evidence="3">Pyruvate decarboxylase</fullName>
    </recommendedName>
</protein>
<evidence type="ECO:0000259" key="10">
    <source>
        <dbReference type="Pfam" id="PF02775"/>
    </source>
</evidence>
<dbReference type="GO" id="GO:0000287">
    <property type="term" value="F:magnesium ion binding"/>
    <property type="evidence" value="ECO:0007669"/>
    <property type="project" value="InterPro"/>
</dbReference>
<reference evidence="11 12" key="1">
    <citation type="submission" date="2018-05" db="EMBL/GenBank/DDBJ databases">
        <title>Draft genome sequence of Scytalidium lignicola DSM 105466, a ubiquitous saprotrophic fungus.</title>
        <authorList>
            <person name="Buettner E."/>
            <person name="Gebauer A.M."/>
            <person name="Hofrichter M."/>
            <person name="Liers C."/>
            <person name="Kellner H."/>
        </authorList>
    </citation>
    <scope>NUCLEOTIDE SEQUENCE [LARGE SCALE GENOMIC DNA]</scope>
    <source>
        <strain evidence="11 12">DSM 105466</strain>
    </source>
</reference>
<evidence type="ECO:0000259" key="9">
    <source>
        <dbReference type="Pfam" id="PF00205"/>
    </source>
</evidence>
<dbReference type="InterPro" id="IPR012110">
    <property type="entry name" value="PDC/IPDC-like"/>
</dbReference>
<dbReference type="InterPro" id="IPR047214">
    <property type="entry name" value="TPP_PDC_IPDC"/>
</dbReference>
<comment type="cofactor">
    <cofactor evidence="1">
        <name>thiamine diphosphate</name>
        <dbReference type="ChEBI" id="CHEBI:58937"/>
    </cofactor>
</comment>
<feature type="domain" description="Thiamine pyrophosphate enzyme TPP-binding" evidence="10">
    <location>
        <begin position="229"/>
        <end position="334"/>
    </location>
</feature>
<dbReference type="InterPro" id="IPR012000">
    <property type="entry name" value="Thiamin_PyroP_enz_cen_dom"/>
</dbReference>
<organism evidence="11 12">
    <name type="scientific">Scytalidium lignicola</name>
    <name type="common">Hyphomycete</name>
    <dbReference type="NCBI Taxonomy" id="5539"/>
    <lineage>
        <taxon>Eukaryota</taxon>
        <taxon>Fungi</taxon>
        <taxon>Dikarya</taxon>
        <taxon>Ascomycota</taxon>
        <taxon>Pezizomycotina</taxon>
        <taxon>Leotiomycetes</taxon>
        <taxon>Leotiomycetes incertae sedis</taxon>
        <taxon>Scytalidium</taxon>
    </lineage>
</organism>
<dbReference type="Gene3D" id="3.40.50.970">
    <property type="match status" value="2"/>
</dbReference>
<dbReference type="Pfam" id="PF00205">
    <property type="entry name" value="TPP_enzyme_M"/>
    <property type="match status" value="1"/>
</dbReference>
<dbReference type="GO" id="GO:0005829">
    <property type="term" value="C:cytosol"/>
    <property type="evidence" value="ECO:0007669"/>
    <property type="project" value="TreeGrafter"/>
</dbReference>
<evidence type="ECO:0000256" key="8">
    <source>
        <dbReference type="ARBA" id="ARBA00023239"/>
    </source>
</evidence>
<keyword evidence="4" id="KW-0479">Metal-binding</keyword>
<dbReference type="InterPro" id="IPR029035">
    <property type="entry name" value="DHS-like_NAD/FAD-binding_dom"/>
</dbReference>
<feature type="non-terminal residue" evidence="11">
    <location>
        <position position="387"/>
    </location>
</feature>
<dbReference type="PANTHER" id="PTHR43452">
    <property type="entry name" value="PYRUVATE DECARBOXYLASE"/>
    <property type="match status" value="1"/>
</dbReference>
<dbReference type="SUPFAM" id="SSF52518">
    <property type="entry name" value="Thiamin diphosphate-binding fold (THDP-binding)"/>
    <property type="match status" value="2"/>
</dbReference>
<dbReference type="SUPFAM" id="SSF52467">
    <property type="entry name" value="DHS-like NAD/FAD-binding domain"/>
    <property type="match status" value="1"/>
</dbReference>
<sequence>MDQTIYVGMSGPVRKTYTALDDERTMAQEIDRVITTCVQSRLPVYIYVPTDVVAIPLDAFRLATPLDLAVRNKNRAIEDLVVKKILQCIKDSKRPAILVDVLADRHGGKDLVRKLVDLTHFPTYGTCLSKGVIEENSPYFNGIYSGKVSFPGIREAVETSDLVLNIGPLLSDSNTGGFTRNISEDRLVSGRITQAYIWQRIGRFLKPNDIVFVECGTAGFGMEDVTLPSNTSFHTQIFFSSIGFSVGAAFGAAIAARELNSPGRVILIVGDGSLQMTVQEISSFIRYGFKNICIFVINNDGYSIERAIHGQHQGYNDINVLWDYQRMLEFFGANSTTEIKGQSVRCTDIETVDKVYEILMDKLDYPWRLSKQLELSSGHSPETKPKL</sequence>
<name>A0A3E2GX11_SCYLI</name>
<comment type="caution">
    <text evidence="11">The sequence shown here is derived from an EMBL/GenBank/DDBJ whole genome shotgun (WGS) entry which is preliminary data.</text>
</comment>
<evidence type="ECO:0000256" key="5">
    <source>
        <dbReference type="ARBA" id="ARBA00022793"/>
    </source>
</evidence>
<proteinExistence type="inferred from homology"/>
<dbReference type="InterPro" id="IPR029061">
    <property type="entry name" value="THDP-binding"/>
</dbReference>
<dbReference type="PANTHER" id="PTHR43452:SF30">
    <property type="entry name" value="PYRUVATE DECARBOXYLASE ISOZYME 1-RELATED"/>
    <property type="match status" value="1"/>
</dbReference>
<evidence type="ECO:0000256" key="1">
    <source>
        <dbReference type="ARBA" id="ARBA00001964"/>
    </source>
</evidence>
<evidence type="ECO:0000313" key="11">
    <source>
        <dbReference type="EMBL" id="RFU25684.1"/>
    </source>
</evidence>
<feature type="domain" description="Thiamine pyrophosphate enzyme central" evidence="9">
    <location>
        <begin position="82"/>
        <end position="189"/>
    </location>
</feature>
<keyword evidence="12" id="KW-1185">Reference proteome</keyword>
<keyword evidence="7" id="KW-0786">Thiamine pyrophosphate</keyword>
<dbReference type="GO" id="GO:0000949">
    <property type="term" value="P:aromatic amino acid family catabolic process to alcohol via Ehrlich pathway"/>
    <property type="evidence" value="ECO:0007669"/>
    <property type="project" value="TreeGrafter"/>
</dbReference>
<dbReference type="GO" id="GO:0004737">
    <property type="term" value="F:pyruvate decarboxylase activity"/>
    <property type="evidence" value="ECO:0007669"/>
    <property type="project" value="TreeGrafter"/>
</dbReference>
<evidence type="ECO:0000256" key="3">
    <source>
        <dbReference type="ARBA" id="ARBA00014422"/>
    </source>
</evidence>
<comment type="similarity">
    <text evidence="2">Belongs to the TPP enzyme family.</text>
</comment>
<evidence type="ECO:0000256" key="4">
    <source>
        <dbReference type="ARBA" id="ARBA00022723"/>
    </source>
</evidence>
<feature type="non-terminal residue" evidence="11">
    <location>
        <position position="1"/>
    </location>
</feature>
<dbReference type="FunFam" id="3.40.50.970:FF:000024">
    <property type="entry name" value="Pyruvate decarboxylase isozyme"/>
    <property type="match status" value="1"/>
</dbReference>
<dbReference type="Pfam" id="PF02775">
    <property type="entry name" value="TPP_enzyme_C"/>
    <property type="match status" value="1"/>
</dbReference>
<dbReference type="CDD" id="cd02005">
    <property type="entry name" value="TPP_PDC_IPDC"/>
    <property type="match status" value="1"/>
</dbReference>
<evidence type="ECO:0000256" key="2">
    <source>
        <dbReference type="ARBA" id="ARBA00007812"/>
    </source>
</evidence>
<dbReference type="InterPro" id="IPR011766">
    <property type="entry name" value="TPP_enzyme_TPP-bd"/>
</dbReference>
<evidence type="ECO:0000256" key="7">
    <source>
        <dbReference type="ARBA" id="ARBA00023052"/>
    </source>
</evidence>
<dbReference type="STRING" id="5539.A0A3E2GX11"/>
<keyword evidence="8" id="KW-0456">Lyase</keyword>
<dbReference type="Proteomes" id="UP000258309">
    <property type="component" value="Unassembled WGS sequence"/>
</dbReference>
<dbReference type="OMA" id="SRRINEN"/>
<dbReference type="Gene3D" id="3.40.50.1220">
    <property type="entry name" value="TPP-binding domain"/>
    <property type="match status" value="1"/>
</dbReference>
<dbReference type="EMBL" id="NCSJ02000314">
    <property type="protein sequence ID" value="RFU25684.1"/>
    <property type="molecule type" value="Genomic_DNA"/>
</dbReference>